<gene>
    <name evidence="2" type="primary">grpE</name>
    <name evidence="2" type="ORF">JZO70_09060</name>
</gene>
<dbReference type="Pfam" id="PF01025">
    <property type="entry name" value="GrpE"/>
    <property type="match status" value="1"/>
</dbReference>
<comment type="caution">
    <text evidence="2">The sequence shown here is derived from an EMBL/GenBank/DDBJ whole genome shotgun (WGS) entry which is preliminary data.</text>
</comment>
<dbReference type="RefSeq" id="WP_207673241.1">
    <property type="nucleotide sequence ID" value="NZ_JAFREM010000014.1"/>
</dbReference>
<name>A0ABS3L9K1_9ENTE</name>
<organism evidence="2 3">
    <name type="scientific">Candidatus Enterococcus moelleringii</name>
    <dbReference type="NCBI Taxonomy" id="2815325"/>
    <lineage>
        <taxon>Bacteria</taxon>
        <taxon>Bacillati</taxon>
        <taxon>Bacillota</taxon>
        <taxon>Bacilli</taxon>
        <taxon>Lactobacillales</taxon>
        <taxon>Enterococcaceae</taxon>
        <taxon>Enterococcus</taxon>
    </lineage>
</organism>
<evidence type="ECO:0000313" key="3">
    <source>
        <dbReference type="Proteomes" id="UP000664601"/>
    </source>
</evidence>
<dbReference type="InterPro" id="IPR009012">
    <property type="entry name" value="GrpE_head"/>
</dbReference>
<dbReference type="Gene3D" id="2.30.22.10">
    <property type="entry name" value="Head domain of nucleotide exchange factor GrpE"/>
    <property type="match status" value="1"/>
</dbReference>
<reference evidence="2 3" key="1">
    <citation type="submission" date="2021-03" db="EMBL/GenBank/DDBJ databases">
        <title>Enterococcal diversity collection.</title>
        <authorList>
            <person name="Gilmore M.S."/>
            <person name="Schwartzman J."/>
            <person name="Van Tyne D."/>
            <person name="Martin M."/>
            <person name="Earl A.M."/>
            <person name="Manson A.L."/>
            <person name="Straub T."/>
            <person name="Salamzade R."/>
            <person name="Saavedra J."/>
            <person name="Lebreton F."/>
            <person name="Prichula J."/>
            <person name="Schaufler K."/>
            <person name="Gaca A."/>
            <person name="Sgardioli B."/>
            <person name="Wagenaar J."/>
            <person name="Strong T."/>
        </authorList>
    </citation>
    <scope>NUCLEOTIDE SEQUENCE [LARGE SCALE GENOMIC DNA]</scope>
    <source>
        <strain evidence="2 3">669A</strain>
    </source>
</reference>
<dbReference type="Proteomes" id="UP000664601">
    <property type="component" value="Unassembled WGS sequence"/>
</dbReference>
<sequence length="362" mass="41922">MIKTESIGIYDVACKYRKTLSQNRSVHNYGRRYGNDYSRQYGCAYSSNYRYENRDQIVLEKYYLHIINTAIYELVVKRNCSLLSYLCALNNIQVDVVNFDIEYTKQVSCYNAYDLLPVVSGLNNALSKDLKECLRRYKNEYEENMFQGKDFSSKYDYASQIKKMLKFLDENIGEVLSRNKEVQGSENSEELKMDTGVETIDKVYDPKLAEWLNQFAENRQAGDAKLSEEVKRVQLVVQDELNQIMLLREDIEFNILQEPINQLISLFSLFSDSIEYHSNNERTDSSYTNLIESGVDFLENILQSLAMMGVTIINDAQKPFNPARHKSISATQPTRSSTVTKVVKIGFEYKGKVFEKAKVEII</sequence>
<protein>
    <submittedName>
        <fullName evidence="2">Nucleotide exchange factor GrpE</fullName>
    </submittedName>
</protein>
<evidence type="ECO:0000256" key="1">
    <source>
        <dbReference type="ARBA" id="ARBA00023186"/>
    </source>
</evidence>
<keyword evidence="3" id="KW-1185">Reference proteome</keyword>
<dbReference type="EMBL" id="JAFREM010000014">
    <property type="protein sequence ID" value="MBO1306308.1"/>
    <property type="molecule type" value="Genomic_DNA"/>
</dbReference>
<evidence type="ECO:0000313" key="2">
    <source>
        <dbReference type="EMBL" id="MBO1306308.1"/>
    </source>
</evidence>
<proteinExistence type="predicted"/>
<dbReference type="InterPro" id="IPR000740">
    <property type="entry name" value="GrpE"/>
</dbReference>
<dbReference type="SUPFAM" id="SSF51064">
    <property type="entry name" value="Head domain of nucleotide exchange factor GrpE"/>
    <property type="match status" value="1"/>
</dbReference>
<keyword evidence="1" id="KW-0143">Chaperone</keyword>
<accession>A0ABS3L9K1</accession>